<dbReference type="SUPFAM" id="SSF48264">
    <property type="entry name" value="Cytochrome P450"/>
    <property type="match status" value="1"/>
</dbReference>
<evidence type="ECO:0000256" key="5">
    <source>
        <dbReference type="ARBA" id="ARBA00023002"/>
    </source>
</evidence>
<dbReference type="GO" id="GO:0020037">
    <property type="term" value="F:heme binding"/>
    <property type="evidence" value="ECO:0007669"/>
    <property type="project" value="InterPro"/>
</dbReference>
<dbReference type="GO" id="GO:0005506">
    <property type="term" value="F:iron ion binding"/>
    <property type="evidence" value="ECO:0007669"/>
    <property type="project" value="InterPro"/>
</dbReference>
<keyword evidence="6 8" id="KW-0408">Iron</keyword>
<dbReference type="EMBL" id="JAVRRD010000008">
    <property type="protein sequence ID" value="KAK5055908.1"/>
    <property type="molecule type" value="Genomic_DNA"/>
</dbReference>
<evidence type="ECO:0000256" key="1">
    <source>
        <dbReference type="ARBA" id="ARBA00001971"/>
    </source>
</evidence>
<keyword evidence="10" id="KW-1133">Transmembrane helix</keyword>
<sequence>MNIGLFWIFVLLSLAYWLCHGIYLIVYRLYFHPLRHFPGPKLAAATYWYEIWQDWFAGPYHGRNSWNIEKLHEQYGPIIRRAPDELDVTDPEWFDVLFAGGRRDKYNREAVEGGDASGLIQLTRDRTRHKHRKGALTRFFSKRSVVQLEPSIIEKVELLSAGIEKCMTERRVLHATDAFGALTLDVITDYCFGERYGCLSDPNFSPEWQAFFRDMFSNSPFLRSWGWIVRKRENLPKWLLRYIFPDVEQLLIMKDTVRSKIDAIFEEREKAGVKDGGLTSSTGDVDVECVEKERRTIFHDILDSRVLPPEDKTKWRLTEEAYGMVFAGGVTTGVALSNLAYHLHANREWLIKVREELDQIMPDPNKLAGSSEIERLPVFKACLKESLRIGSLFTERLAFQEPDEYLYYHDWAIPPGTPVSMSICTLHADKEIWYEPNEFRPERWLQGSGTTIHLEKYYAPFSRGSRACIGSK</sequence>
<keyword evidence="5 9" id="KW-0560">Oxidoreductase</keyword>
<gene>
    <name evidence="11" type="ORF">LTR84_012458</name>
</gene>
<dbReference type="InterPro" id="IPR001128">
    <property type="entry name" value="Cyt_P450"/>
</dbReference>
<keyword evidence="7 9" id="KW-0503">Monooxygenase</keyword>
<evidence type="ECO:0000256" key="2">
    <source>
        <dbReference type="ARBA" id="ARBA00010617"/>
    </source>
</evidence>
<dbReference type="InterPro" id="IPR036396">
    <property type="entry name" value="Cyt_P450_sf"/>
</dbReference>
<evidence type="ECO:0000256" key="8">
    <source>
        <dbReference type="PIRSR" id="PIRSR602401-1"/>
    </source>
</evidence>
<dbReference type="PROSITE" id="PS00086">
    <property type="entry name" value="CYTOCHROME_P450"/>
    <property type="match status" value="1"/>
</dbReference>
<organism evidence="11 12">
    <name type="scientific">Exophiala bonariae</name>
    <dbReference type="NCBI Taxonomy" id="1690606"/>
    <lineage>
        <taxon>Eukaryota</taxon>
        <taxon>Fungi</taxon>
        <taxon>Dikarya</taxon>
        <taxon>Ascomycota</taxon>
        <taxon>Pezizomycotina</taxon>
        <taxon>Eurotiomycetes</taxon>
        <taxon>Chaetothyriomycetidae</taxon>
        <taxon>Chaetothyriales</taxon>
        <taxon>Herpotrichiellaceae</taxon>
        <taxon>Exophiala</taxon>
    </lineage>
</organism>
<keyword evidence="12" id="KW-1185">Reference proteome</keyword>
<comment type="caution">
    <text evidence="11">The sequence shown here is derived from an EMBL/GenBank/DDBJ whole genome shotgun (WGS) entry which is preliminary data.</text>
</comment>
<dbReference type="CDD" id="cd11062">
    <property type="entry name" value="CYP58-like"/>
    <property type="match status" value="1"/>
</dbReference>
<evidence type="ECO:0000313" key="12">
    <source>
        <dbReference type="Proteomes" id="UP001358417"/>
    </source>
</evidence>
<evidence type="ECO:0000256" key="7">
    <source>
        <dbReference type="ARBA" id="ARBA00023033"/>
    </source>
</evidence>
<dbReference type="GO" id="GO:0004497">
    <property type="term" value="F:monooxygenase activity"/>
    <property type="evidence" value="ECO:0007669"/>
    <property type="project" value="UniProtKB-KW"/>
</dbReference>
<keyword evidence="10" id="KW-0472">Membrane</keyword>
<dbReference type="InterPro" id="IPR050121">
    <property type="entry name" value="Cytochrome_P450_monoxygenase"/>
</dbReference>
<dbReference type="PANTHER" id="PTHR24305:SF157">
    <property type="entry name" value="N-ACETYLTRYPTOPHAN 6-HYDROXYLASE IVOC-RELATED"/>
    <property type="match status" value="1"/>
</dbReference>
<dbReference type="AlphaFoldDB" id="A0AAV9NDX9"/>
<proteinExistence type="inferred from homology"/>
<dbReference type="Gene3D" id="1.10.630.10">
    <property type="entry name" value="Cytochrome P450"/>
    <property type="match status" value="1"/>
</dbReference>
<reference evidence="11 12" key="1">
    <citation type="submission" date="2023-08" db="EMBL/GenBank/DDBJ databases">
        <title>Black Yeasts Isolated from many extreme environments.</title>
        <authorList>
            <person name="Coleine C."/>
            <person name="Stajich J.E."/>
            <person name="Selbmann L."/>
        </authorList>
    </citation>
    <scope>NUCLEOTIDE SEQUENCE [LARGE SCALE GENOMIC DNA]</scope>
    <source>
        <strain evidence="11 12">CCFEE 5792</strain>
    </source>
</reference>
<dbReference type="GeneID" id="89980601"/>
<dbReference type="PRINTS" id="PR00463">
    <property type="entry name" value="EP450I"/>
</dbReference>
<feature type="binding site" description="axial binding residue" evidence="8">
    <location>
        <position position="468"/>
    </location>
    <ligand>
        <name>heme</name>
        <dbReference type="ChEBI" id="CHEBI:30413"/>
    </ligand>
    <ligandPart>
        <name>Fe</name>
        <dbReference type="ChEBI" id="CHEBI:18248"/>
    </ligandPart>
</feature>
<keyword evidence="3 8" id="KW-0349">Heme</keyword>
<keyword evidence="10" id="KW-0812">Transmembrane</keyword>
<keyword evidence="4 8" id="KW-0479">Metal-binding</keyword>
<name>A0AAV9NDX9_9EURO</name>
<evidence type="ECO:0000256" key="3">
    <source>
        <dbReference type="ARBA" id="ARBA00022617"/>
    </source>
</evidence>
<evidence type="ECO:0000256" key="6">
    <source>
        <dbReference type="ARBA" id="ARBA00023004"/>
    </source>
</evidence>
<dbReference type="GO" id="GO:0016705">
    <property type="term" value="F:oxidoreductase activity, acting on paired donors, with incorporation or reduction of molecular oxygen"/>
    <property type="evidence" value="ECO:0007669"/>
    <property type="project" value="InterPro"/>
</dbReference>
<evidence type="ECO:0000256" key="10">
    <source>
        <dbReference type="SAM" id="Phobius"/>
    </source>
</evidence>
<evidence type="ECO:0000256" key="4">
    <source>
        <dbReference type="ARBA" id="ARBA00022723"/>
    </source>
</evidence>
<dbReference type="PANTHER" id="PTHR24305">
    <property type="entry name" value="CYTOCHROME P450"/>
    <property type="match status" value="1"/>
</dbReference>
<evidence type="ECO:0008006" key="13">
    <source>
        <dbReference type="Google" id="ProtNLM"/>
    </source>
</evidence>
<evidence type="ECO:0000313" key="11">
    <source>
        <dbReference type="EMBL" id="KAK5055908.1"/>
    </source>
</evidence>
<protein>
    <recommendedName>
        <fullName evidence="13">Cytochrome P450</fullName>
    </recommendedName>
</protein>
<dbReference type="RefSeq" id="XP_064707878.1">
    <property type="nucleotide sequence ID" value="XM_064855978.1"/>
</dbReference>
<dbReference type="Pfam" id="PF00067">
    <property type="entry name" value="p450"/>
    <property type="match status" value="1"/>
</dbReference>
<feature type="transmembrane region" description="Helical" evidence="10">
    <location>
        <begin position="6"/>
        <end position="26"/>
    </location>
</feature>
<accession>A0AAV9NDX9</accession>
<dbReference type="InterPro" id="IPR017972">
    <property type="entry name" value="Cyt_P450_CS"/>
</dbReference>
<dbReference type="InterPro" id="IPR002401">
    <property type="entry name" value="Cyt_P450_E_grp-I"/>
</dbReference>
<comment type="similarity">
    <text evidence="2 9">Belongs to the cytochrome P450 family.</text>
</comment>
<comment type="cofactor">
    <cofactor evidence="1 8">
        <name>heme</name>
        <dbReference type="ChEBI" id="CHEBI:30413"/>
    </cofactor>
</comment>
<dbReference type="Proteomes" id="UP001358417">
    <property type="component" value="Unassembled WGS sequence"/>
</dbReference>
<evidence type="ECO:0000256" key="9">
    <source>
        <dbReference type="RuleBase" id="RU000461"/>
    </source>
</evidence>